<evidence type="ECO:0000313" key="8">
    <source>
        <dbReference type="EMBL" id="KRY18112.1"/>
    </source>
</evidence>
<dbReference type="AlphaFoldDB" id="A0A0V0ZZK8"/>
<protein>
    <recommendedName>
        <fullName evidence="5">DNA replication complex GINS protein PSF1</fullName>
    </recommendedName>
</protein>
<dbReference type="InterPro" id="IPR036224">
    <property type="entry name" value="GINS_bundle-like_dom_sf"/>
</dbReference>
<accession>A0A0V0ZZK8</accession>
<comment type="function">
    <text evidence="5">Required for correct functioning of the GINS complex, a complex that plays an essential role in the initiation of DNA replication, and progression of DNA replication forks. GINS complex seems to bind preferentially to single-stranded DNA.</text>
</comment>
<evidence type="ECO:0000256" key="4">
    <source>
        <dbReference type="ARBA" id="ARBA00023242"/>
    </source>
</evidence>
<dbReference type="EMBL" id="JYDQ01000051">
    <property type="protein sequence ID" value="KRY18112.1"/>
    <property type="molecule type" value="Genomic_DNA"/>
</dbReference>
<evidence type="ECO:0000313" key="9">
    <source>
        <dbReference type="Proteomes" id="UP000054783"/>
    </source>
</evidence>
<evidence type="ECO:0000256" key="2">
    <source>
        <dbReference type="ARBA" id="ARBA00006677"/>
    </source>
</evidence>
<keyword evidence="9" id="KW-1185">Reference proteome</keyword>
<dbReference type="InterPro" id="IPR021151">
    <property type="entry name" value="GINS_A"/>
</dbReference>
<dbReference type="InterPro" id="IPR056783">
    <property type="entry name" value="PSF1_C"/>
</dbReference>
<dbReference type="Gene3D" id="1.20.58.1030">
    <property type="match status" value="1"/>
</dbReference>
<organism evidence="8 9">
    <name type="scientific">Trichinella patagoniensis</name>
    <dbReference type="NCBI Taxonomy" id="990121"/>
    <lineage>
        <taxon>Eukaryota</taxon>
        <taxon>Metazoa</taxon>
        <taxon>Ecdysozoa</taxon>
        <taxon>Nematoda</taxon>
        <taxon>Enoplea</taxon>
        <taxon>Dorylaimia</taxon>
        <taxon>Trichinellida</taxon>
        <taxon>Trichinellidae</taxon>
        <taxon>Trichinella</taxon>
    </lineage>
</organism>
<reference evidence="8 9" key="1">
    <citation type="submission" date="2015-01" db="EMBL/GenBank/DDBJ databases">
        <title>Evolution of Trichinella species and genotypes.</title>
        <authorList>
            <person name="Korhonen P.K."/>
            <person name="Edoardo P."/>
            <person name="Giuseppe L.R."/>
            <person name="Gasser R.B."/>
        </authorList>
    </citation>
    <scope>NUCLEOTIDE SEQUENCE [LARGE SCALE GENOMIC DNA]</scope>
    <source>
        <strain evidence="8">ISS2496</strain>
    </source>
</reference>
<comment type="subcellular location">
    <subcellularLocation>
        <location evidence="1 5">Nucleus</location>
    </subcellularLocation>
</comment>
<dbReference type="CDD" id="cd11710">
    <property type="entry name" value="GINS_A_psf1"/>
    <property type="match status" value="1"/>
</dbReference>
<evidence type="ECO:0000256" key="1">
    <source>
        <dbReference type="ARBA" id="ARBA00004123"/>
    </source>
</evidence>
<dbReference type="Pfam" id="PF05916">
    <property type="entry name" value="Sld5"/>
    <property type="match status" value="1"/>
</dbReference>
<dbReference type="Proteomes" id="UP000054783">
    <property type="component" value="Unassembled WGS sequence"/>
</dbReference>
<evidence type="ECO:0000256" key="3">
    <source>
        <dbReference type="ARBA" id="ARBA00022705"/>
    </source>
</evidence>
<comment type="caution">
    <text evidence="8">The sequence shown here is derived from an EMBL/GenBank/DDBJ whole genome shotgun (WGS) entry which is preliminary data.</text>
</comment>
<evidence type="ECO:0000259" key="7">
    <source>
        <dbReference type="Pfam" id="PF24997"/>
    </source>
</evidence>
<evidence type="ECO:0000256" key="5">
    <source>
        <dbReference type="RuleBase" id="RU368085"/>
    </source>
</evidence>
<feature type="domain" description="GINS subunit" evidence="6">
    <location>
        <begin position="91"/>
        <end position="157"/>
    </location>
</feature>
<dbReference type="OrthoDB" id="10252587at2759"/>
<keyword evidence="3 5" id="KW-0235">DNA replication</keyword>
<dbReference type="SUPFAM" id="SSF158573">
    <property type="entry name" value="GINS helical bundle-like"/>
    <property type="match status" value="1"/>
</dbReference>
<keyword evidence="4 5" id="KW-0539">Nucleus</keyword>
<dbReference type="GO" id="GO:0000811">
    <property type="term" value="C:GINS complex"/>
    <property type="evidence" value="ECO:0007669"/>
    <property type="project" value="UniProtKB-UniRule"/>
</dbReference>
<comment type="similarity">
    <text evidence="2 5">Belongs to the GINS1/PSF1 family.</text>
</comment>
<sequence length="226" mass="27031">MFWKLSNLMIVPVRECLYYFIIFTYCLEFTTMSDNWAVDMINDLWKSKDKIPQYRYDGMRMVFEEMKTLYQSNQVDVKAAIEGDTELHTVIQARHLSIQRNKRCLTAYLYNRLVRLKQLRWKAGSVLSAEVRTNLSEQEIEWFQNYNQILAKYMLNVDSDGMLDLTLNTEPPKHIYARVRCVKHYGIFETEDGHQFNLCEDSEHYMLRYDCQQLINQGVLKYVPNE</sequence>
<dbReference type="Pfam" id="PF24997">
    <property type="entry name" value="PSF1_C"/>
    <property type="match status" value="1"/>
</dbReference>
<dbReference type="PANTHER" id="PTHR12914">
    <property type="entry name" value="PARTNER OF SLD5"/>
    <property type="match status" value="1"/>
</dbReference>
<gene>
    <name evidence="8" type="primary">GINS1</name>
    <name evidence="8" type="ORF">T12_145</name>
</gene>
<comment type="subunit">
    <text evidence="5">Component of the GINS complex.</text>
</comment>
<dbReference type="InterPro" id="IPR005339">
    <property type="entry name" value="GINS_Psf1"/>
</dbReference>
<feature type="domain" description="DNA replication complex GINS protein PSF1 C-terminal" evidence="7">
    <location>
        <begin position="173"/>
        <end position="221"/>
    </location>
</feature>
<proteinExistence type="inferred from homology"/>
<dbReference type="PANTHER" id="PTHR12914:SF2">
    <property type="entry name" value="DNA REPLICATION COMPLEX GINS PROTEIN PSF1"/>
    <property type="match status" value="1"/>
</dbReference>
<name>A0A0V0ZZK8_9BILA</name>
<dbReference type="STRING" id="990121.A0A0V0ZZK8"/>
<dbReference type="GO" id="GO:1902983">
    <property type="term" value="P:DNA strand elongation involved in mitotic DNA replication"/>
    <property type="evidence" value="ECO:0007669"/>
    <property type="project" value="TreeGrafter"/>
</dbReference>
<evidence type="ECO:0000259" key="6">
    <source>
        <dbReference type="Pfam" id="PF05916"/>
    </source>
</evidence>